<proteinExistence type="predicted"/>
<sequence>MRPEAYGRPLTIALPLDYTAFCLLHEENYVRYSRARVADAAAGRLAVARALGDLALAWDRALRSASVAAVAWETLRTRVRAAARTAGPAPGWDPHRTLPDLQADALLLRYRLALTDAQAAQLMGVAEPVVAGQLRLARRQLPRTADLSFPARDDTAGDGARPRELRP</sequence>
<evidence type="ECO:0000256" key="1">
    <source>
        <dbReference type="SAM" id="MobiDB-lite"/>
    </source>
</evidence>
<protein>
    <recommendedName>
        <fullName evidence="4">RNA polymerase sigma factor 70 region 4 type 2 domain-containing protein</fullName>
    </recommendedName>
</protein>
<reference evidence="3" key="1">
    <citation type="journal article" date="2019" name="Int. J. Syst. Evol. Microbiol.">
        <title>The Global Catalogue of Microorganisms (GCM) 10K type strain sequencing project: providing services to taxonomists for standard genome sequencing and annotation.</title>
        <authorList>
            <consortium name="The Broad Institute Genomics Platform"/>
            <consortium name="The Broad Institute Genome Sequencing Center for Infectious Disease"/>
            <person name="Wu L."/>
            <person name="Ma J."/>
        </authorList>
    </citation>
    <scope>NUCLEOTIDE SEQUENCE [LARGE SCALE GENOMIC DNA]</scope>
    <source>
        <strain evidence="3">JCM 15481</strain>
    </source>
</reference>
<dbReference type="Gene3D" id="1.10.10.10">
    <property type="entry name" value="Winged helix-like DNA-binding domain superfamily/Winged helix DNA-binding domain"/>
    <property type="match status" value="1"/>
</dbReference>
<comment type="caution">
    <text evidence="2">The sequence shown here is derived from an EMBL/GenBank/DDBJ whole genome shotgun (WGS) entry which is preliminary data.</text>
</comment>
<evidence type="ECO:0008006" key="4">
    <source>
        <dbReference type="Google" id="ProtNLM"/>
    </source>
</evidence>
<dbReference type="SUPFAM" id="SSF88659">
    <property type="entry name" value="Sigma3 and sigma4 domains of RNA polymerase sigma factors"/>
    <property type="match status" value="1"/>
</dbReference>
<feature type="region of interest" description="Disordered" evidence="1">
    <location>
        <begin position="147"/>
        <end position="167"/>
    </location>
</feature>
<dbReference type="EMBL" id="BAAAPF010000094">
    <property type="protein sequence ID" value="GAA2126116.1"/>
    <property type="molecule type" value="Genomic_DNA"/>
</dbReference>
<organism evidence="2 3">
    <name type="scientific">Streptomyces synnematoformans</name>
    <dbReference type="NCBI Taxonomy" id="415721"/>
    <lineage>
        <taxon>Bacteria</taxon>
        <taxon>Bacillati</taxon>
        <taxon>Actinomycetota</taxon>
        <taxon>Actinomycetes</taxon>
        <taxon>Kitasatosporales</taxon>
        <taxon>Streptomycetaceae</taxon>
        <taxon>Streptomyces</taxon>
    </lineage>
</organism>
<dbReference type="InterPro" id="IPR036388">
    <property type="entry name" value="WH-like_DNA-bd_sf"/>
</dbReference>
<dbReference type="Proteomes" id="UP001500443">
    <property type="component" value="Unassembled WGS sequence"/>
</dbReference>
<name>A0ABP5K6Y8_9ACTN</name>
<accession>A0ABP5K6Y8</accession>
<keyword evidence="3" id="KW-1185">Reference proteome</keyword>
<evidence type="ECO:0000313" key="2">
    <source>
        <dbReference type="EMBL" id="GAA2126116.1"/>
    </source>
</evidence>
<gene>
    <name evidence="2" type="ORF">GCM10009802_31830</name>
</gene>
<evidence type="ECO:0000313" key="3">
    <source>
        <dbReference type="Proteomes" id="UP001500443"/>
    </source>
</evidence>
<dbReference type="RefSeq" id="WP_344290662.1">
    <property type="nucleotide sequence ID" value="NZ_BAAAPF010000094.1"/>
</dbReference>
<dbReference type="InterPro" id="IPR013324">
    <property type="entry name" value="RNA_pol_sigma_r3/r4-like"/>
</dbReference>
<feature type="compositionally biased region" description="Basic and acidic residues" evidence="1">
    <location>
        <begin position="151"/>
        <end position="167"/>
    </location>
</feature>